<proteinExistence type="predicted"/>
<name>A0A0D2P4L2_HYPSF</name>
<sequence>MVIASAGASAPVLYFDFVLVCSSTQVPCTIAVQSPATLIYPARSFPLSSFPCPLLFPRPFSFPRPVTLDASVPASGRPHARTLIVRTYIATHLLPNAGPTAARHTHASTRDPISFPTAPFPFPLPPFLRSFLRSFVFAPAFLRAVFSVGAASRLAHNVDFRPS</sequence>
<dbReference type="Proteomes" id="UP000054270">
    <property type="component" value="Unassembled WGS sequence"/>
</dbReference>
<keyword evidence="2" id="KW-1185">Reference proteome</keyword>
<evidence type="ECO:0000313" key="1">
    <source>
        <dbReference type="EMBL" id="KJA15420.1"/>
    </source>
</evidence>
<gene>
    <name evidence="1" type="ORF">HYPSUDRAFT_371966</name>
</gene>
<evidence type="ECO:0000313" key="2">
    <source>
        <dbReference type="Proteomes" id="UP000054270"/>
    </source>
</evidence>
<accession>A0A0D2P4L2</accession>
<dbReference type="EMBL" id="KN817645">
    <property type="protein sequence ID" value="KJA15420.1"/>
    <property type="molecule type" value="Genomic_DNA"/>
</dbReference>
<protein>
    <submittedName>
        <fullName evidence="1">Uncharacterized protein</fullName>
    </submittedName>
</protein>
<reference evidence="2" key="1">
    <citation type="submission" date="2014-04" db="EMBL/GenBank/DDBJ databases">
        <title>Evolutionary Origins and Diversification of the Mycorrhizal Mutualists.</title>
        <authorList>
            <consortium name="DOE Joint Genome Institute"/>
            <consortium name="Mycorrhizal Genomics Consortium"/>
            <person name="Kohler A."/>
            <person name="Kuo A."/>
            <person name="Nagy L.G."/>
            <person name="Floudas D."/>
            <person name="Copeland A."/>
            <person name="Barry K.W."/>
            <person name="Cichocki N."/>
            <person name="Veneault-Fourrey C."/>
            <person name="LaButti K."/>
            <person name="Lindquist E.A."/>
            <person name="Lipzen A."/>
            <person name="Lundell T."/>
            <person name="Morin E."/>
            <person name="Murat C."/>
            <person name="Riley R."/>
            <person name="Ohm R."/>
            <person name="Sun H."/>
            <person name="Tunlid A."/>
            <person name="Henrissat B."/>
            <person name="Grigoriev I.V."/>
            <person name="Hibbett D.S."/>
            <person name="Martin F."/>
        </authorList>
    </citation>
    <scope>NUCLEOTIDE SEQUENCE [LARGE SCALE GENOMIC DNA]</scope>
    <source>
        <strain evidence="2">FD-334 SS-4</strain>
    </source>
</reference>
<dbReference type="AlphaFoldDB" id="A0A0D2P4L2"/>
<organism evidence="1 2">
    <name type="scientific">Hypholoma sublateritium (strain FD-334 SS-4)</name>
    <dbReference type="NCBI Taxonomy" id="945553"/>
    <lineage>
        <taxon>Eukaryota</taxon>
        <taxon>Fungi</taxon>
        <taxon>Dikarya</taxon>
        <taxon>Basidiomycota</taxon>
        <taxon>Agaricomycotina</taxon>
        <taxon>Agaricomycetes</taxon>
        <taxon>Agaricomycetidae</taxon>
        <taxon>Agaricales</taxon>
        <taxon>Agaricineae</taxon>
        <taxon>Strophariaceae</taxon>
        <taxon>Hypholoma</taxon>
    </lineage>
</organism>